<dbReference type="AlphaFoldDB" id="A0AAX4J8Z9"/>
<gene>
    <name evidence="1" type="ORF">VNE69_01295</name>
</gene>
<dbReference type="KEGG" id="vnx:VNE69_01295"/>
<proteinExistence type="predicted"/>
<reference evidence="1" key="1">
    <citation type="journal article" date="2024" name="BMC Genomics">
        <title>Functional annotation of a divergent genome using sequence and structure-based similarity.</title>
        <authorList>
            <person name="Svedberg D."/>
            <person name="Winiger R.R."/>
            <person name="Berg A."/>
            <person name="Sharma H."/>
            <person name="Tellgren-Roth C."/>
            <person name="Debrunner-Vossbrinck B.A."/>
            <person name="Vossbrinck C.R."/>
            <person name="Barandun J."/>
        </authorList>
    </citation>
    <scope>NUCLEOTIDE SEQUENCE</scope>
    <source>
        <strain evidence="1">Illinois isolate</strain>
    </source>
</reference>
<dbReference type="Proteomes" id="UP001334084">
    <property type="component" value="Chromosome 1"/>
</dbReference>
<dbReference type="EMBL" id="CP142726">
    <property type="protein sequence ID" value="WUR02357.1"/>
    <property type="molecule type" value="Genomic_DNA"/>
</dbReference>
<name>A0AAX4J8Z9_9MICR</name>
<evidence type="ECO:0008006" key="3">
    <source>
        <dbReference type="Google" id="ProtNLM"/>
    </source>
</evidence>
<accession>A0AAX4J8Z9</accession>
<dbReference type="RefSeq" id="XP_065328502.1">
    <property type="nucleotide sequence ID" value="XM_065472430.1"/>
</dbReference>
<dbReference type="GeneID" id="90540159"/>
<evidence type="ECO:0000313" key="2">
    <source>
        <dbReference type="Proteomes" id="UP001334084"/>
    </source>
</evidence>
<sequence>MFTTITGKKLRIKKDATDDEIKDAVNNKLGTDRDKIFIYKNIIGFFNCKEAQLTKENIFKEYGVPDKIFNSTEKKEEFLDYKRGRIVKEKKKASFLGCADSNLTSRIFKHLLCEDEEQEQKQEEEEEKAFDIEKLVEIVQNDKQTHKVSEKDKQLICDHMEEIVDRIFP</sequence>
<evidence type="ECO:0000313" key="1">
    <source>
        <dbReference type="EMBL" id="WUR02357.1"/>
    </source>
</evidence>
<organism evidence="1 2">
    <name type="scientific">Vairimorpha necatrix</name>
    <dbReference type="NCBI Taxonomy" id="6039"/>
    <lineage>
        <taxon>Eukaryota</taxon>
        <taxon>Fungi</taxon>
        <taxon>Fungi incertae sedis</taxon>
        <taxon>Microsporidia</taxon>
        <taxon>Nosematidae</taxon>
        <taxon>Vairimorpha</taxon>
    </lineage>
</organism>
<protein>
    <recommendedName>
        <fullName evidence="3">Ubiquitin-like domain-containing protein</fullName>
    </recommendedName>
</protein>
<keyword evidence="2" id="KW-1185">Reference proteome</keyword>